<dbReference type="SUPFAM" id="SSF103473">
    <property type="entry name" value="MFS general substrate transporter"/>
    <property type="match status" value="1"/>
</dbReference>
<dbReference type="InterPro" id="IPR020846">
    <property type="entry name" value="MFS_dom"/>
</dbReference>
<feature type="transmembrane region" description="Helical" evidence="9">
    <location>
        <begin position="128"/>
        <end position="149"/>
    </location>
</feature>
<organism evidence="11 12">
    <name type="scientific">Streptomyces kasugaensis</name>
    <dbReference type="NCBI Taxonomy" id="1946"/>
    <lineage>
        <taxon>Bacteria</taxon>
        <taxon>Bacillati</taxon>
        <taxon>Actinomycetota</taxon>
        <taxon>Actinomycetes</taxon>
        <taxon>Kitasatosporales</taxon>
        <taxon>Streptomycetaceae</taxon>
        <taxon>Streptomyces</taxon>
    </lineage>
</organism>
<feature type="transmembrane region" description="Helical" evidence="9">
    <location>
        <begin position="408"/>
        <end position="428"/>
    </location>
</feature>
<evidence type="ECO:0000313" key="12">
    <source>
        <dbReference type="Proteomes" id="UP000292452"/>
    </source>
</evidence>
<evidence type="ECO:0000256" key="6">
    <source>
        <dbReference type="ARBA" id="ARBA00023136"/>
    </source>
</evidence>
<dbReference type="PANTHER" id="PTHR42718:SF46">
    <property type="entry name" value="BLR6921 PROTEIN"/>
    <property type="match status" value="1"/>
</dbReference>
<dbReference type="Pfam" id="PF07690">
    <property type="entry name" value="MFS_1"/>
    <property type="match status" value="1"/>
</dbReference>
<sequence>MLIASINMSIMLIALPDIFRGIGVNPLQPGNTGLLLWLIMGYLVVTAVLVVSFGRLGDMYGRTRMYNLGFAVFTVFSVLLSVTWQHGTAGALWLIGMRVLQGIGGAMLMANANAILTDAFPARQRGLALGLNQVAGIAGSFLGLVLGGLLGPVDWRLVFLVSVPFGVFGTVWAYRKLRDTGIRTPARPDWWGNLTFAVGLIAVLTGITYGIQPYGGHTMGWTSPAVVAALAGGVAMLAVCCVIETKVPAPMFRLDLFRIRAFTAGNLASLLAALGRGGLMFILIIWLQGIWLPRHGYSFTQTPLWAGIYMLPLTLGFLVAGPVSGWASDRFGARTFATGGMLLAAGTFVALQALPVDFDYPGFALILLLNGIGMGLFAAPNRAAVMNSLPPDQRGVGAGISTTFQNSAMVLSIGIFFSLMIAGLASALPGALTHGLTAQGVPAADTAKVAALPPVGVLFASLLGYNPVQTLLGPHVLSQLPAGHAAYLTGREFFPRLISPPFADGLAVAFDFAIAACLIAAVASLLRGGRYIHDERVHEERRQDRTGRDGPYDHRRHDDRTGDPALRGRGPGAT</sequence>
<dbReference type="InterPro" id="IPR011701">
    <property type="entry name" value="MFS"/>
</dbReference>
<evidence type="ECO:0000256" key="3">
    <source>
        <dbReference type="ARBA" id="ARBA00022475"/>
    </source>
</evidence>
<dbReference type="Proteomes" id="UP000292452">
    <property type="component" value="Unassembled WGS sequence"/>
</dbReference>
<feature type="domain" description="Major facilitator superfamily (MFS) profile" evidence="10">
    <location>
        <begin position="1"/>
        <end position="468"/>
    </location>
</feature>
<feature type="transmembrane region" description="Helical" evidence="9">
    <location>
        <begin position="335"/>
        <end position="354"/>
    </location>
</feature>
<keyword evidence="5 9" id="KW-1133">Transmembrane helix</keyword>
<feature type="transmembrane region" description="Helical" evidence="9">
    <location>
        <begin position="194"/>
        <end position="211"/>
    </location>
</feature>
<dbReference type="AlphaFoldDB" id="A0A4Q9HSN3"/>
<evidence type="ECO:0000256" key="7">
    <source>
        <dbReference type="ARBA" id="ARBA00023251"/>
    </source>
</evidence>
<keyword evidence="3" id="KW-1003">Cell membrane</keyword>
<feature type="region of interest" description="Disordered" evidence="8">
    <location>
        <begin position="538"/>
        <end position="574"/>
    </location>
</feature>
<evidence type="ECO:0000256" key="4">
    <source>
        <dbReference type="ARBA" id="ARBA00022692"/>
    </source>
</evidence>
<keyword evidence="12" id="KW-1185">Reference proteome</keyword>
<dbReference type="InterPro" id="IPR036259">
    <property type="entry name" value="MFS_trans_sf"/>
</dbReference>
<feature type="transmembrane region" description="Helical" evidence="9">
    <location>
        <begin position="360"/>
        <end position="379"/>
    </location>
</feature>
<evidence type="ECO:0000313" key="11">
    <source>
        <dbReference type="EMBL" id="TBO58037.1"/>
    </source>
</evidence>
<feature type="compositionally biased region" description="Basic and acidic residues" evidence="8">
    <location>
        <begin position="538"/>
        <end position="562"/>
    </location>
</feature>
<dbReference type="EMBL" id="SIXH01000170">
    <property type="protein sequence ID" value="TBO58037.1"/>
    <property type="molecule type" value="Genomic_DNA"/>
</dbReference>
<comment type="caution">
    <text evidence="11">The sequence shown here is derived from an EMBL/GenBank/DDBJ whole genome shotgun (WGS) entry which is preliminary data.</text>
</comment>
<feature type="transmembrane region" description="Helical" evidence="9">
    <location>
        <begin position="90"/>
        <end position="116"/>
    </location>
</feature>
<dbReference type="GO" id="GO:0022857">
    <property type="term" value="F:transmembrane transporter activity"/>
    <property type="evidence" value="ECO:0007669"/>
    <property type="project" value="InterPro"/>
</dbReference>
<feature type="transmembrane region" description="Helical" evidence="9">
    <location>
        <begin position="223"/>
        <end position="243"/>
    </location>
</feature>
<dbReference type="RefSeq" id="WP_131124204.1">
    <property type="nucleotide sequence ID" value="NZ_SIXH01000170.1"/>
</dbReference>
<feature type="transmembrane region" description="Helical" evidence="9">
    <location>
        <begin position="304"/>
        <end position="323"/>
    </location>
</feature>
<evidence type="ECO:0000256" key="2">
    <source>
        <dbReference type="ARBA" id="ARBA00022448"/>
    </source>
</evidence>
<keyword evidence="6 9" id="KW-0472">Membrane</keyword>
<feature type="non-terminal residue" evidence="11">
    <location>
        <position position="574"/>
    </location>
</feature>
<dbReference type="PANTHER" id="PTHR42718">
    <property type="entry name" value="MAJOR FACILITATOR SUPERFAMILY MULTIDRUG TRANSPORTER MFSC"/>
    <property type="match status" value="1"/>
</dbReference>
<evidence type="ECO:0000256" key="1">
    <source>
        <dbReference type="ARBA" id="ARBA00004651"/>
    </source>
</evidence>
<feature type="transmembrane region" description="Helical" evidence="9">
    <location>
        <begin position="65"/>
        <end position="84"/>
    </location>
</feature>
<feature type="transmembrane region" description="Helical" evidence="9">
    <location>
        <begin position="264"/>
        <end position="292"/>
    </location>
</feature>
<dbReference type="PROSITE" id="PS50850">
    <property type="entry name" value="MFS"/>
    <property type="match status" value="1"/>
</dbReference>
<gene>
    <name evidence="11" type="ORF">EYS09_19560</name>
</gene>
<dbReference type="GO" id="GO:0046677">
    <property type="term" value="P:response to antibiotic"/>
    <property type="evidence" value="ECO:0007669"/>
    <property type="project" value="UniProtKB-KW"/>
</dbReference>
<evidence type="ECO:0000256" key="5">
    <source>
        <dbReference type="ARBA" id="ARBA00022989"/>
    </source>
</evidence>
<evidence type="ECO:0000256" key="8">
    <source>
        <dbReference type="SAM" id="MobiDB-lite"/>
    </source>
</evidence>
<evidence type="ECO:0000256" key="9">
    <source>
        <dbReference type="SAM" id="Phobius"/>
    </source>
</evidence>
<reference evidence="11 12" key="1">
    <citation type="submission" date="2019-02" db="EMBL/GenBank/DDBJ databases">
        <title>Draft Genome Sequence of Streptomyces sp. AM-2504, identified by 16S rRNA comparative analysis as a Streptomyces Kasugaensis strain.</title>
        <authorList>
            <person name="Napolioni V."/>
            <person name="Giuliodori A.M."/>
            <person name="Spurio R."/>
            <person name="Fabbretti A."/>
        </authorList>
    </citation>
    <scope>NUCLEOTIDE SEQUENCE [LARGE SCALE GENOMIC DNA]</scope>
    <source>
        <strain evidence="11 12">AM-2504</strain>
    </source>
</reference>
<comment type="subcellular location">
    <subcellularLocation>
        <location evidence="1">Cell membrane</location>
        <topology evidence="1">Multi-pass membrane protein</topology>
    </subcellularLocation>
</comment>
<accession>A0A4Q9HSN3</accession>
<proteinExistence type="predicted"/>
<keyword evidence="4 9" id="KW-0812">Transmembrane</keyword>
<evidence type="ECO:0000259" key="10">
    <source>
        <dbReference type="PROSITE" id="PS50850"/>
    </source>
</evidence>
<dbReference type="Gene3D" id="1.20.1250.20">
    <property type="entry name" value="MFS general substrate transporter like domains"/>
    <property type="match status" value="2"/>
</dbReference>
<feature type="transmembrane region" description="Helical" evidence="9">
    <location>
        <begin position="155"/>
        <end position="174"/>
    </location>
</feature>
<protein>
    <submittedName>
        <fullName evidence="11">MFS transporter</fullName>
    </submittedName>
</protein>
<feature type="transmembrane region" description="Helical" evidence="9">
    <location>
        <begin position="34"/>
        <end position="53"/>
    </location>
</feature>
<dbReference type="GO" id="GO:0005886">
    <property type="term" value="C:plasma membrane"/>
    <property type="evidence" value="ECO:0007669"/>
    <property type="project" value="UniProtKB-SubCell"/>
</dbReference>
<feature type="transmembrane region" description="Helical" evidence="9">
    <location>
        <begin position="505"/>
        <end position="526"/>
    </location>
</feature>
<keyword evidence="2" id="KW-0813">Transport</keyword>
<name>A0A4Q9HSN3_STRKA</name>
<keyword evidence="7" id="KW-0046">Antibiotic resistance</keyword>
<dbReference type="CDD" id="cd17321">
    <property type="entry name" value="MFS_MMR_MDR_like"/>
    <property type="match status" value="1"/>
</dbReference>